<dbReference type="EMBL" id="UYRR01031127">
    <property type="protein sequence ID" value="VDK46339.1"/>
    <property type="molecule type" value="Genomic_DNA"/>
</dbReference>
<evidence type="ECO:0000313" key="2">
    <source>
        <dbReference type="EMBL" id="VDK46339.1"/>
    </source>
</evidence>
<keyword evidence="3" id="KW-1185">Reference proteome</keyword>
<dbReference type="GO" id="GO:0043565">
    <property type="term" value="F:sequence-specific DNA binding"/>
    <property type="evidence" value="ECO:0007669"/>
    <property type="project" value="InterPro"/>
</dbReference>
<evidence type="ECO:0000313" key="4">
    <source>
        <dbReference type="WBParaSite" id="ASIM_0001253701-mRNA-1"/>
    </source>
</evidence>
<dbReference type="PROSITE" id="PS51433">
    <property type="entry name" value="PNT"/>
    <property type="match status" value="1"/>
</dbReference>
<accession>A0A0M3JW87</accession>
<dbReference type="AlphaFoldDB" id="A0A0M3JW87"/>
<dbReference type="SUPFAM" id="SSF47769">
    <property type="entry name" value="SAM/Pointed domain"/>
    <property type="match status" value="1"/>
</dbReference>
<dbReference type="InterPro" id="IPR013761">
    <property type="entry name" value="SAM/pointed_sf"/>
</dbReference>
<name>A0A0M3JW87_ANISI</name>
<sequence>MNNSDLILSNQLYINVYVLKQQQQQQALLCYDENEGSACGTTSSLPISNVKCEQASPQHSDNCSLSTRSEDSLSLNNCYAFNAQQQQSTFSDAAQMDIYRDLILRHLIQDISTTCAKLALPTDPYVWTAEHSARWISEMCMQFQLHAPRALFLSGRVLLAMNQEEFMARAPDGGDTLHAQLQLWKTGYIYSFVFCTTSFCRLHYLRNSFQHSNRTPNNKTAV</sequence>
<reference evidence="2 3" key="2">
    <citation type="submission" date="2018-11" db="EMBL/GenBank/DDBJ databases">
        <authorList>
            <consortium name="Pathogen Informatics"/>
        </authorList>
    </citation>
    <scope>NUCLEOTIDE SEQUENCE [LARGE SCALE GENOMIC DNA]</scope>
</reference>
<feature type="domain" description="PNT" evidence="1">
    <location>
        <begin position="106"/>
        <end position="188"/>
    </location>
</feature>
<dbReference type="InterPro" id="IPR003118">
    <property type="entry name" value="Pointed_dom"/>
</dbReference>
<dbReference type="WBParaSite" id="ASIM_0001253701-mRNA-1">
    <property type="protein sequence ID" value="ASIM_0001253701-mRNA-1"/>
    <property type="gene ID" value="ASIM_0001253701"/>
</dbReference>
<proteinExistence type="predicted"/>
<gene>
    <name evidence="2" type="ORF">ASIM_LOCUS12003</name>
</gene>
<dbReference type="Gene3D" id="1.10.150.50">
    <property type="entry name" value="Transcription Factor, Ets-1"/>
    <property type="match status" value="1"/>
</dbReference>
<evidence type="ECO:0000313" key="3">
    <source>
        <dbReference type="Proteomes" id="UP000267096"/>
    </source>
</evidence>
<evidence type="ECO:0000259" key="1">
    <source>
        <dbReference type="PROSITE" id="PS51433"/>
    </source>
</evidence>
<protein>
    <submittedName>
        <fullName evidence="4">DNA-binding protein D-ETS-4 (inferred by orthology to a D. melanogaster protein)</fullName>
    </submittedName>
</protein>
<dbReference type="Proteomes" id="UP000267096">
    <property type="component" value="Unassembled WGS sequence"/>
</dbReference>
<dbReference type="SMART" id="SM00251">
    <property type="entry name" value="SAM_PNT"/>
    <property type="match status" value="1"/>
</dbReference>
<organism evidence="4">
    <name type="scientific">Anisakis simplex</name>
    <name type="common">Herring worm</name>
    <dbReference type="NCBI Taxonomy" id="6269"/>
    <lineage>
        <taxon>Eukaryota</taxon>
        <taxon>Metazoa</taxon>
        <taxon>Ecdysozoa</taxon>
        <taxon>Nematoda</taxon>
        <taxon>Chromadorea</taxon>
        <taxon>Rhabditida</taxon>
        <taxon>Spirurina</taxon>
        <taxon>Ascaridomorpha</taxon>
        <taxon>Ascaridoidea</taxon>
        <taxon>Anisakidae</taxon>
        <taxon>Anisakis</taxon>
        <taxon>Anisakis simplex complex</taxon>
    </lineage>
</organism>
<reference evidence="4" key="1">
    <citation type="submission" date="2017-02" db="UniProtKB">
        <authorList>
            <consortium name="WormBaseParasite"/>
        </authorList>
    </citation>
    <scope>IDENTIFICATION</scope>
</reference>
<dbReference type="OrthoDB" id="5961210at2759"/>
<dbReference type="Pfam" id="PF02198">
    <property type="entry name" value="SAM_PNT"/>
    <property type="match status" value="1"/>
</dbReference>